<feature type="region of interest" description="Disordered" evidence="1">
    <location>
        <begin position="20"/>
        <end position="51"/>
    </location>
</feature>
<evidence type="ECO:0000259" key="2">
    <source>
        <dbReference type="Pfam" id="PF13966"/>
    </source>
</evidence>
<feature type="region of interest" description="Disordered" evidence="1">
    <location>
        <begin position="69"/>
        <end position="114"/>
    </location>
</feature>
<dbReference type="InterPro" id="IPR026960">
    <property type="entry name" value="RVT-Znf"/>
</dbReference>
<proteinExistence type="predicted"/>
<evidence type="ECO:0000313" key="3">
    <source>
        <dbReference type="EMBL" id="KAK1668111.1"/>
    </source>
</evidence>
<dbReference type="AlphaFoldDB" id="A0AAD8WN18"/>
<dbReference type="EMBL" id="JAUUTY010000003">
    <property type="protein sequence ID" value="KAK1668111.1"/>
    <property type="molecule type" value="Genomic_DNA"/>
</dbReference>
<sequence>MAEQQQRMTAGMQVAARVCEKGASGKAWDPTRDRSSGALPAGQRAPSIDVGVSDVGGLAERWPRAAVLRPGRERLLGQEEARPTAGLDQVQVERGSQAGGGLRPKKKETGEEKKKKELRRYYRAQYQSDPEREDSFMWRWSADRNFSVRSAYAAFFAGTTVVSVASEIWRSRAPYSCKFFPWLVSRKSCWTADRLQRHGLPPWRPGA</sequence>
<organism evidence="3 4">
    <name type="scientific">Lolium multiflorum</name>
    <name type="common">Italian ryegrass</name>
    <name type="synonym">Lolium perenne subsp. multiflorum</name>
    <dbReference type="NCBI Taxonomy" id="4521"/>
    <lineage>
        <taxon>Eukaryota</taxon>
        <taxon>Viridiplantae</taxon>
        <taxon>Streptophyta</taxon>
        <taxon>Embryophyta</taxon>
        <taxon>Tracheophyta</taxon>
        <taxon>Spermatophyta</taxon>
        <taxon>Magnoliopsida</taxon>
        <taxon>Liliopsida</taxon>
        <taxon>Poales</taxon>
        <taxon>Poaceae</taxon>
        <taxon>BOP clade</taxon>
        <taxon>Pooideae</taxon>
        <taxon>Poodae</taxon>
        <taxon>Poeae</taxon>
        <taxon>Poeae Chloroplast Group 2 (Poeae type)</taxon>
        <taxon>Loliodinae</taxon>
        <taxon>Loliinae</taxon>
        <taxon>Lolium</taxon>
    </lineage>
</organism>
<feature type="compositionally biased region" description="Basic and acidic residues" evidence="1">
    <location>
        <begin position="70"/>
        <end position="82"/>
    </location>
</feature>
<gene>
    <name evidence="3" type="ORF">QYE76_056270</name>
</gene>
<accession>A0AAD8WN18</accession>
<comment type="caution">
    <text evidence="3">The sequence shown here is derived from an EMBL/GenBank/DDBJ whole genome shotgun (WGS) entry which is preliminary data.</text>
</comment>
<protein>
    <recommendedName>
        <fullName evidence="2">Reverse transcriptase zinc-binding domain-containing protein</fullName>
    </recommendedName>
</protein>
<dbReference type="Proteomes" id="UP001231189">
    <property type="component" value="Unassembled WGS sequence"/>
</dbReference>
<evidence type="ECO:0000256" key="1">
    <source>
        <dbReference type="SAM" id="MobiDB-lite"/>
    </source>
</evidence>
<dbReference type="Pfam" id="PF13966">
    <property type="entry name" value="zf-RVT"/>
    <property type="match status" value="1"/>
</dbReference>
<name>A0AAD8WN18_LOLMU</name>
<feature type="domain" description="Reverse transcriptase zinc-binding" evidence="2">
    <location>
        <begin position="146"/>
        <end position="201"/>
    </location>
</feature>
<reference evidence="3" key="1">
    <citation type="submission" date="2023-07" db="EMBL/GenBank/DDBJ databases">
        <title>A chromosome-level genome assembly of Lolium multiflorum.</title>
        <authorList>
            <person name="Chen Y."/>
            <person name="Copetti D."/>
            <person name="Kolliker R."/>
            <person name="Studer B."/>
        </authorList>
    </citation>
    <scope>NUCLEOTIDE SEQUENCE</scope>
    <source>
        <strain evidence="3">02402/16</strain>
        <tissue evidence="3">Leaf</tissue>
    </source>
</reference>
<evidence type="ECO:0000313" key="4">
    <source>
        <dbReference type="Proteomes" id="UP001231189"/>
    </source>
</evidence>
<keyword evidence="4" id="KW-1185">Reference proteome</keyword>